<dbReference type="Proteomes" id="UP000800040">
    <property type="component" value="Unassembled WGS sequence"/>
</dbReference>
<dbReference type="EMBL" id="ML975493">
    <property type="protein sequence ID" value="KAF1828821.1"/>
    <property type="molecule type" value="Genomic_DNA"/>
</dbReference>
<sequence>MPSPSLLPTLSYLRSSLEPFQPQLDSVFNAKQWEQFVNMAQSKIRMIETLHSSLTIKIV</sequence>
<name>A0A6A5JXN0_9PLEO</name>
<dbReference type="OrthoDB" id="3860121at2759"/>
<evidence type="ECO:0000313" key="1">
    <source>
        <dbReference type="EMBL" id="KAF1828821.1"/>
    </source>
</evidence>
<dbReference type="AlphaFoldDB" id="A0A6A5JXN0"/>
<protein>
    <submittedName>
        <fullName evidence="1">Uncharacterized protein</fullName>
    </submittedName>
</protein>
<keyword evidence="2" id="KW-1185">Reference proteome</keyword>
<reference evidence="1" key="1">
    <citation type="submission" date="2020-01" db="EMBL/GenBank/DDBJ databases">
        <authorList>
            <consortium name="DOE Joint Genome Institute"/>
            <person name="Haridas S."/>
            <person name="Albert R."/>
            <person name="Binder M."/>
            <person name="Bloem J."/>
            <person name="Labutti K."/>
            <person name="Salamov A."/>
            <person name="Andreopoulos B."/>
            <person name="Baker S.E."/>
            <person name="Barry K."/>
            <person name="Bills G."/>
            <person name="Bluhm B.H."/>
            <person name="Cannon C."/>
            <person name="Castanera R."/>
            <person name="Culley D.E."/>
            <person name="Daum C."/>
            <person name="Ezra D."/>
            <person name="Gonzalez J.B."/>
            <person name="Henrissat B."/>
            <person name="Kuo A."/>
            <person name="Liang C."/>
            <person name="Lipzen A."/>
            <person name="Lutzoni F."/>
            <person name="Magnuson J."/>
            <person name="Mondo S."/>
            <person name="Nolan M."/>
            <person name="Ohm R."/>
            <person name="Pangilinan J."/>
            <person name="Park H.-J."/>
            <person name="Ramirez L."/>
            <person name="Alfaro M."/>
            <person name="Sun H."/>
            <person name="Tritt A."/>
            <person name="Yoshinaga Y."/>
            <person name="Zwiers L.-H."/>
            <person name="Turgeon B.G."/>
            <person name="Goodwin S.B."/>
            <person name="Spatafora J.W."/>
            <person name="Crous P.W."/>
            <person name="Grigoriev I.V."/>
        </authorList>
    </citation>
    <scope>NUCLEOTIDE SEQUENCE</scope>
    <source>
        <strain evidence="1">P77</strain>
    </source>
</reference>
<evidence type="ECO:0000313" key="2">
    <source>
        <dbReference type="Proteomes" id="UP000800040"/>
    </source>
</evidence>
<proteinExistence type="predicted"/>
<accession>A0A6A5JXN0</accession>
<gene>
    <name evidence="1" type="ORF">BDW02DRAFT_603084</name>
</gene>
<organism evidence="1 2">
    <name type="scientific">Decorospora gaudefroyi</name>
    <dbReference type="NCBI Taxonomy" id="184978"/>
    <lineage>
        <taxon>Eukaryota</taxon>
        <taxon>Fungi</taxon>
        <taxon>Dikarya</taxon>
        <taxon>Ascomycota</taxon>
        <taxon>Pezizomycotina</taxon>
        <taxon>Dothideomycetes</taxon>
        <taxon>Pleosporomycetidae</taxon>
        <taxon>Pleosporales</taxon>
        <taxon>Pleosporineae</taxon>
        <taxon>Pleosporaceae</taxon>
        <taxon>Decorospora</taxon>
    </lineage>
</organism>